<accession>A0ABU9B5E0</accession>
<feature type="region of interest" description="Disordered" evidence="1">
    <location>
        <begin position="182"/>
        <end position="257"/>
    </location>
</feature>
<evidence type="ECO:0008006" key="4">
    <source>
        <dbReference type="Google" id="ProtNLM"/>
    </source>
</evidence>
<name>A0ABU9B5E0_9BURK</name>
<evidence type="ECO:0000313" key="2">
    <source>
        <dbReference type="EMBL" id="MEK8025061.1"/>
    </source>
</evidence>
<proteinExistence type="predicted"/>
<dbReference type="Proteomes" id="UP001368500">
    <property type="component" value="Unassembled WGS sequence"/>
</dbReference>
<keyword evidence="3" id="KW-1185">Reference proteome</keyword>
<dbReference type="EMBL" id="JBBUTF010000003">
    <property type="protein sequence ID" value="MEK8025061.1"/>
    <property type="molecule type" value="Genomic_DNA"/>
</dbReference>
<organism evidence="2 3">
    <name type="scientific">Pseudaquabacterium rugosum</name>
    <dbReference type="NCBI Taxonomy" id="2984194"/>
    <lineage>
        <taxon>Bacteria</taxon>
        <taxon>Pseudomonadati</taxon>
        <taxon>Pseudomonadota</taxon>
        <taxon>Betaproteobacteria</taxon>
        <taxon>Burkholderiales</taxon>
        <taxon>Sphaerotilaceae</taxon>
        <taxon>Pseudaquabacterium</taxon>
    </lineage>
</organism>
<feature type="region of interest" description="Disordered" evidence="1">
    <location>
        <begin position="73"/>
        <end position="94"/>
    </location>
</feature>
<gene>
    <name evidence="2" type="ORF">AACH11_03685</name>
</gene>
<protein>
    <recommendedName>
        <fullName evidence="4">MucR family transcriptional regulator</fullName>
    </recommendedName>
</protein>
<dbReference type="RefSeq" id="WP_341372844.1">
    <property type="nucleotide sequence ID" value="NZ_JBBUTF010000003.1"/>
</dbReference>
<comment type="caution">
    <text evidence="2">The sequence shown here is derived from an EMBL/GenBank/DDBJ whole genome shotgun (WGS) entry which is preliminary data.</text>
</comment>
<feature type="compositionally biased region" description="Low complexity" evidence="1">
    <location>
        <begin position="197"/>
        <end position="257"/>
    </location>
</feature>
<feature type="compositionally biased region" description="Polar residues" evidence="1">
    <location>
        <begin position="77"/>
        <end position="87"/>
    </location>
</feature>
<evidence type="ECO:0000256" key="1">
    <source>
        <dbReference type="SAM" id="MobiDB-lite"/>
    </source>
</evidence>
<sequence>MKTRQVVIFSGEQFTVPQGIQRIDTRSTHGWQVRYHGTKMFSDHTPDGSGAAAALVRATKELLRRINEMPAPVTLQGRPSANKTSGLPSGISGPIVRQRKGAKLRTANLSVLVPRYGMSPRCRTVYIGNENTYTVERYQAALDRAIQIRQEAEEVYAVEATKAKRKAAKLMKAMLADAMARAAQSPAPTATRKRAVKAAAAPASAARKASRVAAPPAEAVAAPTATPAKKGASARAARKVGGTAGSRAAGKGAGAAPVAAVEAVAVPARKAARKSPRKAAATA</sequence>
<evidence type="ECO:0000313" key="3">
    <source>
        <dbReference type="Proteomes" id="UP001368500"/>
    </source>
</evidence>
<reference evidence="2 3" key="1">
    <citation type="submission" date="2024-04" db="EMBL/GenBank/DDBJ databases">
        <title>Novel species of the genus Ideonella isolated from streams.</title>
        <authorList>
            <person name="Lu H."/>
        </authorList>
    </citation>
    <scope>NUCLEOTIDE SEQUENCE [LARGE SCALE GENOMIC DNA]</scope>
    <source>
        <strain evidence="2 3">BYS139W</strain>
    </source>
</reference>